<evidence type="ECO:0000256" key="3">
    <source>
        <dbReference type="ARBA" id="ARBA00023064"/>
    </source>
</evidence>
<organism evidence="5 6">
    <name type="scientific">Streptomyces albidoflavus</name>
    <dbReference type="NCBI Taxonomy" id="1886"/>
    <lineage>
        <taxon>Bacteria</taxon>
        <taxon>Bacillati</taxon>
        <taxon>Actinomycetota</taxon>
        <taxon>Actinomycetes</taxon>
        <taxon>Kitasatosporales</taxon>
        <taxon>Streptomycetaceae</taxon>
        <taxon>Streptomyces</taxon>
        <taxon>Streptomyces albidoflavus group</taxon>
    </lineage>
</organism>
<evidence type="ECO:0000256" key="1">
    <source>
        <dbReference type="ARBA" id="ARBA00008419"/>
    </source>
</evidence>
<reference evidence="6" key="1">
    <citation type="journal article" date="2019" name="Microbiol. Resour. Announc.">
        <title>Draft Genomic Sequences of Streptomyces misionensis and Streptomyces albidoflavus, bacteria applied for phytopathogen biocontrol.</title>
        <authorList>
            <person name="Pylro V."/>
            <person name="Dias A."/>
            <person name="Andreote F."/>
            <person name="Varani A."/>
            <person name="Andreote C."/>
            <person name="Bernardo E."/>
            <person name="Martins T."/>
        </authorList>
    </citation>
    <scope>NUCLEOTIDE SEQUENCE [LARGE SCALE GENOMIC DNA]</scope>
    <source>
        <strain evidence="6">77</strain>
    </source>
</reference>
<dbReference type="InterPro" id="IPR006114">
    <property type="entry name" value="6PGDH_C"/>
</dbReference>
<dbReference type="InterPro" id="IPR006183">
    <property type="entry name" value="Pgluconate_DH"/>
</dbReference>
<dbReference type="EMBL" id="VOGX01000074">
    <property type="protein sequence ID" value="TWV17585.1"/>
    <property type="molecule type" value="Genomic_DNA"/>
</dbReference>
<sequence>PTPGFAATLAYYDSLRAPRLPAALTQGQRDYFGAHTYHRTDRTGTFHTLWGGDRSETEA</sequence>
<comment type="similarity">
    <text evidence="1">Belongs to the 6-phosphogluconate dehydrogenase family.</text>
</comment>
<name>A0ABY3GR91_9ACTN</name>
<evidence type="ECO:0000313" key="5">
    <source>
        <dbReference type="EMBL" id="TWV17585.1"/>
    </source>
</evidence>
<dbReference type="Gene3D" id="1.20.5.320">
    <property type="entry name" value="6-Phosphogluconate Dehydrogenase, domain 3"/>
    <property type="match status" value="1"/>
</dbReference>
<evidence type="ECO:0000259" key="4">
    <source>
        <dbReference type="Pfam" id="PF00393"/>
    </source>
</evidence>
<keyword evidence="3" id="KW-0311">Gluconate utilization</keyword>
<evidence type="ECO:0000256" key="2">
    <source>
        <dbReference type="ARBA" id="ARBA00023002"/>
    </source>
</evidence>
<dbReference type="InterPro" id="IPR008927">
    <property type="entry name" value="6-PGluconate_DH-like_C_sf"/>
</dbReference>
<gene>
    <name evidence="5" type="ORF">FRZ02_31020</name>
</gene>
<dbReference type="Proteomes" id="UP000318052">
    <property type="component" value="Unassembled WGS sequence"/>
</dbReference>
<protein>
    <submittedName>
        <fullName evidence="5">NADP-dependent phosphogluconate dehydrogenase</fullName>
    </submittedName>
</protein>
<dbReference type="PANTHER" id="PTHR11811">
    <property type="entry name" value="6-PHOSPHOGLUCONATE DEHYDROGENASE"/>
    <property type="match status" value="1"/>
</dbReference>
<feature type="domain" description="6-phosphogluconate dehydrogenase C-terminal" evidence="4">
    <location>
        <begin position="1"/>
        <end position="50"/>
    </location>
</feature>
<comment type="caution">
    <text evidence="5">The sequence shown here is derived from an EMBL/GenBank/DDBJ whole genome shotgun (WGS) entry which is preliminary data.</text>
</comment>
<keyword evidence="6" id="KW-1185">Reference proteome</keyword>
<keyword evidence="2" id="KW-0560">Oxidoreductase</keyword>
<accession>A0ABY3GR91</accession>
<dbReference type="SUPFAM" id="SSF48179">
    <property type="entry name" value="6-phosphogluconate dehydrogenase C-terminal domain-like"/>
    <property type="match status" value="1"/>
</dbReference>
<feature type="non-terminal residue" evidence="5">
    <location>
        <position position="1"/>
    </location>
</feature>
<evidence type="ECO:0000313" key="6">
    <source>
        <dbReference type="Proteomes" id="UP000318052"/>
    </source>
</evidence>
<proteinExistence type="inferred from homology"/>
<dbReference type="Pfam" id="PF00393">
    <property type="entry name" value="6PGD"/>
    <property type="match status" value="1"/>
</dbReference>